<feature type="domain" description="GmrSD restriction endonucleases N-terminal" evidence="2">
    <location>
        <begin position="70"/>
        <end position="210"/>
    </location>
</feature>
<evidence type="ECO:0000256" key="1">
    <source>
        <dbReference type="SAM" id="MobiDB-lite"/>
    </source>
</evidence>
<proteinExistence type="predicted"/>
<feature type="compositionally biased region" description="Pro residues" evidence="1">
    <location>
        <begin position="462"/>
        <end position="474"/>
    </location>
</feature>
<feature type="compositionally biased region" description="Acidic residues" evidence="1">
    <location>
        <begin position="9"/>
        <end position="31"/>
    </location>
</feature>
<dbReference type="Proteomes" id="UP000193218">
    <property type="component" value="Unassembled WGS sequence"/>
</dbReference>
<dbReference type="PANTHER" id="PTHR39639:SF1">
    <property type="entry name" value="DUF262 DOMAIN-CONTAINING PROTEIN"/>
    <property type="match status" value="1"/>
</dbReference>
<dbReference type="RefSeq" id="XP_021869206.1">
    <property type="nucleotide sequence ID" value="XM_022014170.1"/>
</dbReference>
<dbReference type="InterPro" id="IPR004919">
    <property type="entry name" value="GmrSD_N"/>
</dbReference>
<dbReference type="Pfam" id="PF03235">
    <property type="entry name" value="GmrSD_N"/>
    <property type="match status" value="1"/>
</dbReference>
<evidence type="ECO:0000259" key="2">
    <source>
        <dbReference type="Pfam" id="PF03235"/>
    </source>
</evidence>
<dbReference type="GeneID" id="33555978"/>
<reference evidence="3 4" key="1">
    <citation type="submission" date="2017-03" db="EMBL/GenBank/DDBJ databases">
        <title>Widespread Adenine N6-methylation of Active Genes in Fungi.</title>
        <authorList>
            <consortium name="DOE Joint Genome Institute"/>
            <person name="Mondo S.J."/>
            <person name="Dannebaum R.O."/>
            <person name="Kuo R.C."/>
            <person name="Louie K.B."/>
            <person name="Bewick A.J."/>
            <person name="Labutti K."/>
            <person name="Haridas S."/>
            <person name="Kuo A."/>
            <person name="Salamov A."/>
            <person name="Ahrendt S.R."/>
            <person name="Lau R."/>
            <person name="Bowen B.P."/>
            <person name="Lipzen A."/>
            <person name="Sullivan W."/>
            <person name="Andreopoulos W.B."/>
            <person name="Clum A."/>
            <person name="Lindquist E."/>
            <person name="Daum C."/>
            <person name="Northen T.R."/>
            <person name="Ramamoorthy G."/>
            <person name="Schmitz R.J."/>
            <person name="Gryganskyi A."/>
            <person name="Culley D."/>
            <person name="Magnuson J."/>
            <person name="James T.Y."/>
            <person name="O'Malley M.A."/>
            <person name="Stajich J.E."/>
            <person name="Spatafora J.W."/>
            <person name="Visel A."/>
            <person name="Grigoriev I.V."/>
        </authorList>
    </citation>
    <scope>NUCLEOTIDE SEQUENCE [LARGE SCALE GENOMIC DNA]</scope>
    <source>
        <strain evidence="3 4">NRRL Y-17943</strain>
    </source>
</reference>
<accession>A0A1Y1UAD0</accession>
<dbReference type="EMBL" id="NBSH01000012">
    <property type="protein sequence ID" value="ORX34990.1"/>
    <property type="molecule type" value="Genomic_DNA"/>
</dbReference>
<name>A0A1Y1UAD0_9TREE</name>
<feature type="compositionally biased region" description="Basic and acidic residues" evidence="1">
    <location>
        <begin position="396"/>
        <end position="411"/>
    </location>
</feature>
<feature type="region of interest" description="Disordered" evidence="1">
    <location>
        <begin position="1"/>
        <end position="42"/>
    </location>
</feature>
<evidence type="ECO:0000313" key="3">
    <source>
        <dbReference type="EMBL" id="ORX34990.1"/>
    </source>
</evidence>
<comment type="caution">
    <text evidence="3">The sequence shown here is derived from an EMBL/GenBank/DDBJ whole genome shotgun (WGS) entry which is preliminary data.</text>
</comment>
<dbReference type="STRING" id="4999.A0A1Y1UAD0"/>
<sequence length="569" mass="64136">MGPKRAGPEDDFVPDDQDDDYLDELTDDSEEDVKPNIGGPQILKGALQPPRHFSLSTKSIHEMIHLGNVDLDPPFQRDVVWSTTKMMGLIQSLFLNYHIPPILLNAVSQADPEADVQMICIDGKQRCTSIREFMDGTIPFQSPKTKERFWYTKYGDRKQGKQLPEALRRRFEMIQIPIVEYKDLSQEQMRDIFQRVQMGMPLTTAEKMQAISSPWTNWILELQKKYISHEGTLGDMIKIDQTRGRAYQALSAFVQLAYYYPDRQSTISYVQQTVFLSRADQPDKPFKKKIEMTLALMVDIATNHFAKAFGVVTARVAPSEFWFTGLLIYTRMGIMSVESLAQYIGAMRTWIRSIHRDIRTNTATVKDLFAFLRDQVPKKKLPHAIPAAQAYEGDDVDPRDARAAKRQRASEDSDPTYRGTVIQRDTGLPTRGVPKAIPNSVAAPTFTAGPSTASSSTGPPRITRPPVAPAAPVRPPPLAMDRAAPPHMNASFGQLQQNVPVNPYASPIVRCKSIDEVAKLTYTLQQPTNPYTNGGSQQPINPQWNPQQIQHFNAMANANHSQQQRWVTK</sequence>
<keyword evidence="4" id="KW-1185">Reference proteome</keyword>
<dbReference type="InParanoid" id="A0A1Y1UAD0"/>
<dbReference type="AlphaFoldDB" id="A0A1Y1UAD0"/>
<dbReference type="PANTHER" id="PTHR39639">
    <property type="entry name" value="CHROMOSOME 16, WHOLE GENOME SHOTGUN SEQUENCE"/>
    <property type="match status" value="1"/>
</dbReference>
<feature type="compositionally biased region" description="Low complexity" evidence="1">
    <location>
        <begin position="442"/>
        <end position="461"/>
    </location>
</feature>
<protein>
    <recommendedName>
        <fullName evidence="2">GmrSD restriction endonucleases N-terminal domain-containing protein</fullName>
    </recommendedName>
</protein>
<dbReference type="OrthoDB" id="5419821at2759"/>
<organism evidence="3 4">
    <name type="scientific">Kockovaella imperatae</name>
    <dbReference type="NCBI Taxonomy" id="4999"/>
    <lineage>
        <taxon>Eukaryota</taxon>
        <taxon>Fungi</taxon>
        <taxon>Dikarya</taxon>
        <taxon>Basidiomycota</taxon>
        <taxon>Agaricomycotina</taxon>
        <taxon>Tremellomycetes</taxon>
        <taxon>Tremellales</taxon>
        <taxon>Cuniculitremaceae</taxon>
        <taxon>Kockovaella</taxon>
    </lineage>
</organism>
<gene>
    <name evidence="3" type="ORF">BD324DRAFT_609725</name>
</gene>
<evidence type="ECO:0000313" key="4">
    <source>
        <dbReference type="Proteomes" id="UP000193218"/>
    </source>
</evidence>
<feature type="region of interest" description="Disordered" evidence="1">
    <location>
        <begin position="383"/>
        <end position="474"/>
    </location>
</feature>